<dbReference type="PROSITE" id="PS51192">
    <property type="entry name" value="HELICASE_ATP_BIND_1"/>
    <property type="match status" value="1"/>
</dbReference>
<evidence type="ECO:0000259" key="5">
    <source>
        <dbReference type="PROSITE" id="PS51192"/>
    </source>
</evidence>
<name>A0A1V9ZHK9_ACHHY</name>
<dbReference type="Gene3D" id="3.40.50.300">
    <property type="entry name" value="P-loop containing nucleotide triphosphate hydrolases"/>
    <property type="match status" value="1"/>
</dbReference>
<organism evidence="6 7">
    <name type="scientific">Achlya hypogyna</name>
    <name type="common">Oomycete</name>
    <name type="synonym">Protoachlya hypogyna</name>
    <dbReference type="NCBI Taxonomy" id="1202772"/>
    <lineage>
        <taxon>Eukaryota</taxon>
        <taxon>Sar</taxon>
        <taxon>Stramenopiles</taxon>
        <taxon>Oomycota</taxon>
        <taxon>Saprolegniomycetes</taxon>
        <taxon>Saprolegniales</taxon>
        <taxon>Achlyaceae</taxon>
        <taxon>Achlya</taxon>
    </lineage>
</organism>
<dbReference type="Proteomes" id="UP000243579">
    <property type="component" value="Unassembled WGS sequence"/>
</dbReference>
<comment type="caution">
    <text evidence="6">The sequence shown here is derived from an EMBL/GenBank/DDBJ whole genome shotgun (WGS) entry which is preliminary data.</text>
</comment>
<dbReference type="SMART" id="SM00487">
    <property type="entry name" value="DEXDc"/>
    <property type="match status" value="1"/>
</dbReference>
<dbReference type="AlphaFoldDB" id="A0A1V9ZHK9"/>
<evidence type="ECO:0000256" key="1">
    <source>
        <dbReference type="ARBA" id="ARBA00022741"/>
    </source>
</evidence>
<reference evidence="6 7" key="1">
    <citation type="journal article" date="2014" name="Genome Biol. Evol.">
        <title>The secreted proteins of Achlya hypogyna and Thraustotheca clavata identify the ancestral oomycete secretome and reveal gene acquisitions by horizontal gene transfer.</title>
        <authorList>
            <person name="Misner I."/>
            <person name="Blouin N."/>
            <person name="Leonard G."/>
            <person name="Richards T.A."/>
            <person name="Lane C.E."/>
        </authorList>
    </citation>
    <scope>NUCLEOTIDE SEQUENCE [LARGE SCALE GENOMIC DNA]</scope>
    <source>
        <strain evidence="6 7">ATCC 48635</strain>
    </source>
</reference>
<dbReference type="SUPFAM" id="SSF52540">
    <property type="entry name" value="P-loop containing nucleoside triphosphate hydrolases"/>
    <property type="match status" value="1"/>
</dbReference>
<keyword evidence="3" id="KW-0347">Helicase</keyword>
<gene>
    <name evidence="6" type="ORF">ACHHYP_10999</name>
</gene>
<dbReference type="InterPro" id="IPR014001">
    <property type="entry name" value="Helicase_ATP-bd"/>
</dbReference>
<keyword evidence="4" id="KW-0067">ATP-binding</keyword>
<dbReference type="GO" id="GO:0004386">
    <property type="term" value="F:helicase activity"/>
    <property type="evidence" value="ECO:0007669"/>
    <property type="project" value="UniProtKB-KW"/>
</dbReference>
<sequence length="382" mass="40556">MQALEPLRKRLKHRETGEDCNFVVPYGVHAPVALVEEESSWLRLEHGIEVAQAGADASLPPPSRHFADSGLPPHVVVAVEALVGPAPTPVQMQVLPSILQGRDVVCIAPTGSGKTLAYLAPLVALQTTQPTPLALTGLVLAPTRELMEQIFRVCVALLGANAEGATLTCTTPTTRVAGICGGLPLGPQLHALQDGVDIIIATPGRLLHIVDDHAFSLAALRYLVLDEVDRMIDFEAPLVALLRACNPVARQTIVCSATLPSAVECIVRSAVLNPITVKVMPTLSKAPPVTHRCTVTSSKLQWLLQTLRRDVPRPPVLVFCNAAATVWKTAHGRAGLCCTCVTYTDSRSTVSAIGSYVQSLGQQIPVAMTAVSRFSDNGNNAN</sequence>
<dbReference type="STRING" id="1202772.A0A1V9ZHK9"/>
<dbReference type="EMBL" id="JNBR01000104">
    <property type="protein sequence ID" value="OQR97482.1"/>
    <property type="molecule type" value="Genomic_DNA"/>
</dbReference>
<dbReference type="CDD" id="cd00268">
    <property type="entry name" value="DEADc"/>
    <property type="match status" value="1"/>
</dbReference>
<evidence type="ECO:0000313" key="6">
    <source>
        <dbReference type="EMBL" id="OQR97482.1"/>
    </source>
</evidence>
<evidence type="ECO:0000256" key="4">
    <source>
        <dbReference type="ARBA" id="ARBA00022840"/>
    </source>
</evidence>
<evidence type="ECO:0000313" key="7">
    <source>
        <dbReference type="Proteomes" id="UP000243579"/>
    </source>
</evidence>
<dbReference type="InterPro" id="IPR027417">
    <property type="entry name" value="P-loop_NTPase"/>
</dbReference>
<dbReference type="GO" id="GO:0005524">
    <property type="term" value="F:ATP binding"/>
    <property type="evidence" value="ECO:0007669"/>
    <property type="project" value="InterPro"/>
</dbReference>
<keyword evidence="1" id="KW-0547">Nucleotide-binding</keyword>
<keyword evidence="2" id="KW-0378">Hydrolase</keyword>
<proteinExistence type="predicted"/>
<dbReference type="GO" id="GO:0003676">
    <property type="term" value="F:nucleic acid binding"/>
    <property type="evidence" value="ECO:0007669"/>
    <property type="project" value="InterPro"/>
</dbReference>
<dbReference type="InterPro" id="IPR011545">
    <property type="entry name" value="DEAD/DEAH_box_helicase_dom"/>
</dbReference>
<dbReference type="PANTHER" id="PTHR47958">
    <property type="entry name" value="ATP-DEPENDENT RNA HELICASE DBP3"/>
    <property type="match status" value="1"/>
</dbReference>
<protein>
    <recommendedName>
        <fullName evidence="5">Helicase ATP-binding domain-containing protein</fullName>
    </recommendedName>
</protein>
<evidence type="ECO:0000256" key="2">
    <source>
        <dbReference type="ARBA" id="ARBA00022801"/>
    </source>
</evidence>
<dbReference type="InterPro" id="IPR044742">
    <property type="entry name" value="DEAD/DEAH_RhlB"/>
</dbReference>
<dbReference type="OrthoDB" id="196131at2759"/>
<feature type="domain" description="Helicase ATP-binding" evidence="5">
    <location>
        <begin position="95"/>
        <end position="277"/>
    </location>
</feature>
<evidence type="ECO:0000256" key="3">
    <source>
        <dbReference type="ARBA" id="ARBA00022806"/>
    </source>
</evidence>
<keyword evidence="7" id="KW-1185">Reference proteome</keyword>
<dbReference type="GO" id="GO:0016787">
    <property type="term" value="F:hydrolase activity"/>
    <property type="evidence" value="ECO:0007669"/>
    <property type="project" value="UniProtKB-KW"/>
</dbReference>
<accession>A0A1V9ZHK9</accession>
<dbReference type="Pfam" id="PF00270">
    <property type="entry name" value="DEAD"/>
    <property type="match status" value="1"/>
</dbReference>